<sequence length="259" mass="27261">MIARILLQNAVLSVSFASSHLLSLLAVGKITALVLDIGHLESVSYHHSSQFSTHSSRSSRYSPLVCYSSTPRSTTRRCPFNSPSPSSPAISGTYLPPPTSLSAVANIPAPSRSSRVPREILTDTVIEEIKTCCCFVGETLSSGTGGTSNDNTRGPTPGAGDESSGMDQPPPSDTTQSESADRASRAQFMCPHKGRHQVDYFESKGADCGSFCGEGKFKFGESFEGIGVDVYKTFDSDGSADEGHPPGFLAAGTGRGTLL</sequence>
<gene>
    <name evidence="1" type="ORF">BDN72DRAFT_893351</name>
</gene>
<proteinExistence type="predicted"/>
<protein>
    <submittedName>
        <fullName evidence="1">Uncharacterized protein</fullName>
    </submittedName>
</protein>
<reference evidence="1 2" key="1">
    <citation type="journal article" date="2019" name="Nat. Ecol. Evol.">
        <title>Megaphylogeny resolves global patterns of mushroom evolution.</title>
        <authorList>
            <person name="Varga T."/>
            <person name="Krizsan K."/>
            <person name="Foldi C."/>
            <person name="Dima B."/>
            <person name="Sanchez-Garcia M."/>
            <person name="Sanchez-Ramirez S."/>
            <person name="Szollosi G.J."/>
            <person name="Szarkandi J.G."/>
            <person name="Papp V."/>
            <person name="Albert L."/>
            <person name="Andreopoulos W."/>
            <person name="Angelini C."/>
            <person name="Antonin V."/>
            <person name="Barry K.W."/>
            <person name="Bougher N.L."/>
            <person name="Buchanan P."/>
            <person name="Buyck B."/>
            <person name="Bense V."/>
            <person name="Catcheside P."/>
            <person name="Chovatia M."/>
            <person name="Cooper J."/>
            <person name="Damon W."/>
            <person name="Desjardin D."/>
            <person name="Finy P."/>
            <person name="Geml J."/>
            <person name="Haridas S."/>
            <person name="Hughes K."/>
            <person name="Justo A."/>
            <person name="Karasinski D."/>
            <person name="Kautmanova I."/>
            <person name="Kiss B."/>
            <person name="Kocsube S."/>
            <person name="Kotiranta H."/>
            <person name="LaButti K.M."/>
            <person name="Lechner B.E."/>
            <person name="Liimatainen K."/>
            <person name="Lipzen A."/>
            <person name="Lukacs Z."/>
            <person name="Mihaltcheva S."/>
            <person name="Morgado L.N."/>
            <person name="Niskanen T."/>
            <person name="Noordeloos M.E."/>
            <person name="Ohm R.A."/>
            <person name="Ortiz-Santana B."/>
            <person name="Ovrebo C."/>
            <person name="Racz N."/>
            <person name="Riley R."/>
            <person name="Savchenko A."/>
            <person name="Shiryaev A."/>
            <person name="Soop K."/>
            <person name="Spirin V."/>
            <person name="Szebenyi C."/>
            <person name="Tomsovsky M."/>
            <person name="Tulloss R.E."/>
            <person name="Uehling J."/>
            <person name="Grigoriev I.V."/>
            <person name="Vagvolgyi C."/>
            <person name="Papp T."/>
            <person name="Martin F.M."/>
            <person name="Miettinen O."/>
            <person name="Hibbett D.S."/>
            <person name="Nagy L.G."/>
        </authorList>
    </citation>
    <scope>NUCLEOTIDE SEQUENCE [LARGE SCALE GENOMIC DNA]</scope>
    <source>
        <strain evidence="1 2">NL-1719</strain>
    </source>
</reference>
<name>A0ACD3B7Q6_9AGAR</name>
<evidence type="ECO:0000313" key="1">
    <source>
        <dbReference type="EMBL" id="TFK74128.1"/>
    </source>
</evidence>
<accession>A0ACD3B7Q6</accession>
<evidence type="ECO:0000313" key="2">
    <source>
        <dbReference type="Proteomes" id="UP000308600"/>
    </source>
</evidence>
<dbReference type="Proteomes" id="UP000308600">
    <property type="component" value="Unassembled WGS sequence"/>
</dbReference>
<organism evidence="1 2">
    <name type="scientific">Pluteus cervinus</name>
    <dbReference type="NCBI Taxonomy" id="181527"/>
    <lineage>
        <taxon>Eukaryota</taxon>
        <taxon>Fungi</taxon>
        <taxon>Dikarya</taxon>
        <taxon>Basidiomycota</taxon>
        <taxon>Agaricomycotina</taxon>
        <taxon>Agaricomycetes</taxon>
        <taxon>Agaricomycetidae</taxon>
        <taxon>Agaricales</taxon>
        <taxon>Pluteineae</taxon>
        <taxon>Pluteaceae</taxon>
        <taxon>Pluteus</taxon>
    </lineage>
</organism>
<dbReference type="EMBL" id="ML208270">
    <property type="protein sequence ID" value="TFK74128.1"/>
    <property type="molecule type" value="Genomic_DNA"/>
</dbReference>
<keyword evidence="2" id="KW-1185">Reference proteome</keyword>